<accession>A0A0M5JIM3</accession>
<proteinExistence type="predicted"/>
<dbReference type="Pfam" id="PF17522">
    <property type="entry name" value="DUF5446"/>
    <property type="match status" value="1"/>
</dbReference>
<gene>
    <name evidence="1" type="ORF">AM592_07065</name>
</gene>
<dbReference type="PATRIC" id="fig|1441095.3.peg.1559"/>
<dbReference type="Proteomes" id="UP000067625">
    <property type="component" value="Chromosome"/>
</dbReference>
<reference evidence="2" key="1">
    <citation type="submission" date="2015-08" db="EMBL/GenBank/DDBJ databases">
        <title>Genome sequencing project for genomic taxonomy and phylogenomics of Bacillus-like bacteria.</title>
        <authorList>
            <person name="Liu B."/>
            <person name="Wang J."/>
            <person name="Zhu Y."/>
            <person name="Liu G."/>
            <person name="Chen Q."/>
            <person name="Chen Z."/>
            <person name="Lan J."/>
            <person name="Che J."/>
            <person name="Ge C."/>
            <person name="Shi H."/>
            <person name="Pan Z."/>
            <person name="Liu X."/>
        </authorList>
    </citation>
    <scope>NUCLEOTIDE SEQUENCE [LARGE SCALE GENOMIC DNA]</scope>
    <source>
        <strain evidence="2">FJAT-4402</strain>
    </source>
</reference>
<sequence>MNGFVSKDNVLHILMEIEESVTEIEKNIGSRMLMNRIEKEVKIEAVLEQIDKELDELVLCIGQSEKIGSVVPIPSELSVKCL</sequence>
<dbReference type="RefSeq" id="WP_053603138.1">
    <property type="nucleotide sequence ID" value="NZ_CP012600.1"/>
</dbReference>
<organism evidence="1 2">
    <name type="scientific">Bacillus gobiensis</name>
    <dbReference type="NCBI Taxonomy" id="1441095"/>
    <lineage>
        <taxon>Bacteria</taxon>
        <taxon>Bacillati</taxon>
        <taxon>Bacillota</taxon>
        <taxon>Bacilli</taxon>
        <taxon>Bacillales</taxon>
        <taxon>Bacillaceae</taxon>
        <taxon>Bacillus</taxon>
    </lineage>
</organism>
<protein>
    <submittedName>
        <fullName evidence="1">Uncharacterized protein</fullName>
    </submittedName>
</protein>
<dbReference type="EMBL" id="CP012600">
    <property type="protein sequence ID" value="ALC81381.1"/>
    <property type="molecule type" value="Genomic_DNA"/>
</dbReference>
<keyword evidence="2" id="KW-1185">Reference proteome</keyword>
<dbReference type="AlphaFoldDB" id="A0A0M5JIM3"/>
<dbReference type="OrthoDB" id="2900823at2"/>
<evidence type="ECO:0000313" key="1">
    <source>
        <dbReference type="EMBL" id="ALC81381.1"/>
    </source>
</evidence>
<name>A0A0M5JIM3_9BACI</name>
<evidence type="ECO:0000313" key="2">
    <source>
        <dbReference type="Proteomes" id="UP000067625"/>
    </source>
</evidence>
<reference evidence="1 2" key="2">
    <citation type="journal article" date="2016" name="Int. J. Syst. Evol. Microbiol.">
        <title>Bacillus gobiensis sp. nov., isolated from a soil sample.</title>
        <authorList>
            <person name="Liu B."/>
            <person name="Liu G.H."/>
            <person name="Cetin S."/>
            <person name="Schumann P."/>
            <person name="Pan Z.Z."/>
            <person name="Chen Q.Q."/>
        </authorList>
    </citation>
    <scope>NUCLEOTIDE SEQUENCE [LARGE SCALE GENOMIC DNA]</scope>
    <source>
        <strain evidence="1 2">FJAT-4402</strain>
    </source>
</reference>
<dbReference type="InterPro" id="IPR020252">
    <property type="entry name" value="DUF5446"/>
</dbReference>
<dbReference type="STRING" id="1441095.AM592_07065"/>